<dbReference type="Pfam" id="PF14689">
    <property type="entry name" value="SPOB_a"/>
    <property type="match status" value="1"/>
</dbReference>
<keyword evidence="4" id="KW-1003">Cell membrane</keyword>
<feature type="domain" description="Histidine kinase" evidence="15">
    <location>
        <begin position="331"/>
        <end position="526"/>
    </location>
</feature>
<evidence type="ECO:0000256" key="13">
    <source>
        <dbReference type="ARBA" id="ARBA00023136"/>
    </source>
</evidence>
<dbReference type="PANTHER" id="PTHR43547:SF10">
    <property type="entry name" value="SENSOR HISTIDINE KINASE DCUS"/>
    <property type="match status" value="1"/>
</dbReference>
<dbReference type="Pfam" id="PF13188">
    <property type="entry name" value="PAS_8"/>
    <property type="match status" value="1"/>
</dbReference>
<evidence type="ECO:0000256" key="14">
    <source>
        <dbReference type="SAM" id="Phobius"/>
    </source>
</evidence>
<dbReference type="InterPro" id="IPR035965">
    <property type="entry name" value="PAS-like_dom_sf"/>
</dbReference>
<accession>A0A0A5GCD2</accession>
<protein>
    <recommendedName>
        <fullName evidence="3">histidine kinase</fullName>
        <ecNumber evidence="3">2.7.13.3</ecNumber>
    </recommendedName>
</protein>
<dbReference type="GO" id="GO:0000155">
    <property type="term" value="F:phosphorelay sensor kinase activity"/>
    <property type="evidence" value="ECO:0007669"/>
    <property type="project" value="InterPro"/>
</dbReference>
<dbReference type="Pfam" id="PF02518">
    <property type="entry name" value="HATPase_c"/>
    <property type="match status" value="1"/>
</dbReference>
<evidence type="ECO:0000256" key="8">
    <source>
        <dbReference type="ARBA" id="ARBA00022741"/>
    </source>
</evidence>
<dbReference type="AlphaFoldDB" id="A0A0A5GCD2"/>
<dbReference type="STRING" id="1385511.GCA_000425225_02480"/>
<gene>
    <name evidence="16" type="ORF">N783_04950</name>
</gene>
<dbReference type="SMART" id="SM00387">
    <property type="entry name" value="HATPase_c"/>
    <property type="match status" value="1"/>
</dbReference>
<evidence type="ECO:0000256" key="7">
    <source>
        <dbReference type="ARBA" id="ARBA00022692"/>
    </source>
</evidence>
<dbReference type="PRINTS" id="PR00344">
    <property type="entry name" value="BCTRLSENSOR"/>
</dbReference>
<evidence type="ECO:0000256" key="11">
    <source>
        <dbReference type="ARBA" id="ARBA00022989"/>
    </source>
</evidence>
<dbReference type="GO" id="GO:0005886">
    <property type="term" value="C:plasma membrane"/>
    <property type="evidence" value="ECO:0007669"/>
    <property type="project" value="UniProtKB-SubCell"/>
</dbReference>
<proteinExistence type="predicted"/>
<keyword evidence="17" id="KW-1185">Reference proteome</keyword>
<evidence type="ECO:0000256" key="2">
    <source>
        <dbReference type="ARBA" id="ARBA00004651"/>
    </source>
</evidence>
<dbReference type="InterPro" id="IPR004358">
    <property type="entry name" value="Sig_transdc_His_kin-like_C"/>
</dbReference>
<dbReference type="CDD" id="cd00130">
    <property type="entry name" value="PAS"/>
    <property type="match status" value="1"/>
</dbReference>
<dbReference type="InterPro" id="IPR016120">
    <property type="entry name" value="Sig_transdc_His_kin_SpoOB"/>
</dbReference>
<dbReference type="SUPFAM" id="SSF55785">
    <property type="entry name" value="PYP-like sensor domain (PAS domain)"/>
    <property type="match status" value="1"/>
</dbReference>
<evidence type="ECO:0000256" key="4">
    <source>
        <dbReference type="ARBA" id="ARBA00022475"/>
    </source>
</evidence>
<dbReference type="SUPFAM" id="SSF55890">
    <property type="entry name" value="Sporulation response regulatory protein Spo0B"/>
    <property type="match status" value="1"/>
</dbReference>
<dbReference type="eggNOG" id="COG3290">
    <property type="taxonomic scope" value="Bacteria"/>
</dbReference>
<evidence type="ECO:0000256" key="3">
    <source>
        <dbReference type="ARBA" id="ARBA00012438"/>
    </source>
</evidence>
<feature type="transmembrane region" description="Helical" evidence="14">
    <location>
        <begin position="172"/>
        <end position="191"/>
    </location>
</feature>
<evidence type="ECO:0000313" key="17">
    <source>
        <dbReference type="Proteomes" id="UP000030403"/>
    </source>
</evidence>
<dbReference type="InterPro" id="IPR033463">
    <property type="entry name" value="sCache_3"/>
</dbReference>
<keyword evidence="11 14" id="KW-1133">Transmembrane helix</keyword>
<dbReference type="InterPro" id="IPR036890">
    <property type="entry name" value="HATPase_C_sf"/>
</dbReference>
<dbReference type="OrthoDB" id="9792686at2"/>
<dbReference type="Gene3D" id="3.30.450.20">
    <property type="entry name" value="PAS domain"/>
    <property type="match status" value="2"/>
</dbReference>
<keyword evidence="13 14" id="KW-0472">Membrane</keyword>
<feature type="transmembrane region" description="Helical" evidence="14">
    <location>
        <begin position="12"/>
        <end position="31"/>
    </location>
</feature>
<dbReference type="InterPro" id="IPR039506">
    <property type="entry name" value="SPOB_a"/>
</dbReference>
<evidence type="ECO:0000259" key="15">
    <source>
        <dbReference type="PROSITE" id="PS50109"/>
    </source>
</evidence>
<dbReference type="GO" id="GO:0005524">
    <property type="term" value="F:ATP binding"/>
    <property type="evidence" value="ECO:0007669"/>
    <property type="project" value="UniProtKB-KW"/>
</dbReference>
<dbReference type="SMART" id="SM00091">
    <property type="entry name" value="PAS"/>
    <property type="match status" value="1"/>
</dbReference>
<dbReference type="InterPro" id="IPR003594">
    <property type="entry name" value="HATPase_dom"/>
</dbReference>
<dbReference type="Gene3D" id="1.10.287.130">
    <property type="match status" value="1"/>
</dbReference>
<dbReference type="PROSITE" id="PS50109">
    <property type="entry name" value="HIS_KIN"/>
    <property type="match status" value="1"/>
</dbReference>
<sequence length="530" mass="59601">MKQLPIQVKITILSFGVVLFTLLISSIFLIGNVENLKKEELRKRSMITARTVAQLPEIKQNITLKDGWKNINPVVDKIRIINDADYIVVLNNLRKRYSHPNHSMIGTYSSGEDENEAFARHSYTTLAKGEEGLAVRALVPILNNESEQVGVVIVGNLLPRFSALLLDMKKEILIMLFLTLLFGISGSGLLARHIKKQMYHLEPYELKRILEERTATFNAMHEGVIAIDTEKRITVFNHKAKEMLGVSGDVIGQPIQSILYDTRLPEILELERPIFNQELTVNDTNLMSNRVPILFNHNVLGAVAIFQDRTEVTKIAEELTGVKAFVEALRVQNHEHMNKLHTIAGLIQLGNRDKALNYVFNITEEHEDLSSFLSENIGNDSLAGLLLSKVSRGKELGVQVHIDRKSHLNTFPPDLDKHDFVLLFGNLFENAFTALQQTEDPEKYIEVSIEQDEEVCSILVEDNGVGISEENQKEIFKEGFTTKSEEGHGIGLSLVKNIVDKGDGTIHIYSQPNQGTSFVITFPMDRKGST</sequence>
<dbReference type="InterPro" id="IPR029151">
    <property type="entry name" value="Sensor-like_sf"/>
</dbReference>
<organism evidence="16 17">
    <name type="scientific">Pontibacillus marinus BH030004 = DSM 16465</name>
    <dbReference type="NCBI Taxonomy" id="1385511"/>
    <lineage>
        <taxon>Bacteria</taxon>
        <taxon>Bacillati</taxon>
        <taxon>Bacillota</taxon>
        <taxon>Bacilli</taxon>
        <taxon>Bacillales</taxon>
        <taxon>Bacillaceae</taxon>
        <taxon>Pontibacillus</taxon>
    </lineage>
</organism>
<evidence type="ECO:0000256" key="12">
    <source>
        <dbReference type="ARBA" id="ARBA00023012"/>
    </source>
</evidence>
<dbReference type="SUPFAM" id="SSF103190">
    <property type="entry name" value="Sensory domain-like"/>
    <property type="match status" value="1"/>
</dbReference>
<dbReference type="SUPFAM" id="SSF55874">
    <property type="entry name" value="ATPase domain of HSP90 chaperone/DNA topoisomerase II/histidine kinase"/>
    <property type="match status" value="1"/>
</dbReference>
<dbReference type="Proteomes" id="UP000030403">
    <property type="component" value="Unassembled WGS sequence"/>
</dbReference>
<comment type="subcellular location">
    <subcellularLocation>
        <location evidence="2">Cell membrane</location>
        <topology evidence="2">Multi-pass membrane protein</topology>
    </subcellularLocation>
</comment>
<evidence type="ECO:0000256" key="1">
    <source>
        <dbReference type="ARBA" id="ARBA00000085"/>
    </source>
</evidence>
<evidence type="ECO:0000313" key="16">
    <source>
        <dbReference type="EMBL" id="KGX89674.1"/>
    </source>
</evidence>
<evidence type="ECO:0000256" key="10">
    <source>
        <dbReference type="ARBA" id="ARBA00022840"/>
    </source>
</evidence>
<dbReference type="Gene3D" id="3.30.565.10">
    <property type="entry name" value="Histidine kinase-like ATPase, C-terminal domain"/>
    <property type="match status" value="1"/>
</dbReference>
<dbReference type="PANTHER" id="PTHR43547">
    <property type="entry name" value="TWO-COMPONENT HISTIDINE KINASE"/>
    <property type="match status" value="1"/>
</dbReference>
<evidence type="ECO:0000256" key="9">
    <source>
        <dbReference type="ARBA" id="ARBA00022777"/>
    </source>
</evidence>
<dbReference type="EC" id="2.7.13.3" evidence="3"/>
<keyword evidence="12" id="KW-0902">Two-component regulatory system</keyword>
<dbReference type="InterPro" id="IPR005467">
    <property type="entry name" value="His_kinase_dom"/>
</dbReference>
<keyword evidence="9 16" id="KW-0418">Kinase</keyword>
<dbReference type="InterPro" id="IPR000014">
    <property type="entry name" value="PAS"/>
</dbReference>
<dbReference type="Pfam" id="PF17203">
    <property type="entry name" value="sCache_3_2"/>
    <property type="match status" value="1"/>
</dbReference>
<reference evidence="16 17" key="1">
    <citation type="submission" date="2013-08" db="EMBL/GenBank/DDBJ databases">
        <authorList>
            <person name="Huang J."/>
            <person name="Wang G."/>
        </authorList>
    </citation>
    <scope>NUCLEOTIDE SEQUENCE [LARGE SCALE GENOMIC DNA]</scope>
    <source>
        <strain evidence="16 17">BH030004</strain>
    </source>
</reference>
<keyword evidence="10" id="KW-0067">ATP-binding</keyword>
<dbReference type="EMBL" id="AVPF01000013">
    <property type="protein sequence ID" value="KGX89674.1"/>
    <property type="molecule type" value="Genomic_DNA"/>
</dbReference>
<evidence type="ECO:0000256" key="5">
    <source>
        <dbReference type="ARBA" id="ARBA00022553"/>
    </source>
</evidence>
<comment type="caution">
    <text evidence="16">The sequence shown here is derived from an EMBL/GenBank/DDBJ whole genome shotgun (WGS) entry which is preliminary data.</text>
</comment>
<keyword evidence="5" id="KW-0597">Phosphoprotein</keyword>
<keyword evidence="6" id="KW-0808">Transferase</keyword>
<keyword evidence="8" id="KW-0547">Nucleotide-binding</keyword>
<evidence type="ECO:0000256" key="6">
    <source>
        <dbReference type="ARBA" id="ARBA00022679"/>
    </source>
</evidence>
<keyword evidence="7 14" id="KW-0812">Transmembrane</keyword>
<comment type="catalytic activity">
    <reaction evidence="1">
        <text>ATP + protein L-histidine = ADP + protein N-phospho-L-histidine.</text>
        <dbReference type="EC" id="2.7.13.3"/>
    </reaction>
</comment>
<dbReference type="RefSeq" id="WP_027446177.1">
    <property type="nucleotide sequence ID" value="NZ_AULJ01000031.1"/>
</dbReference>
<name>A0A0A5GCD2_9BACI</name>